<evidence type="ECO:0000313" key="2">
    <source>
        <dbReference type="Proteomes" id="UP000507470"/>
    </source>
</evidence>
<protein>
    <submittedName>
        <fullName evidence="1">Uncharacterized protein</fullName>
    </submittedName>
</protein>
<accession>A0A6J8B1G1</accession>
<organism evidence="1 2">
    <name type="scientific">Mytilus coruscus</name>
    <name type="common">Sea mussel</name>
    <dbReference type="NCBI Taxonomy" id="42192"/>
    <lineage>
        <taxon>Eukaryota</taxon>
        <taxon>Metazoa</taxon>
        <taxon>Spiralia</taxon>
        <taxon>Lophotrochozoa</taxon>
        <taxon>Mollusca</taxon>
        <taxon>Bivalvia</taxon>
        <taxon>Autobranchia</taxon>
        <taxon>Pteriomorphia</taxon>
        <taxon>Mytilida</taxon>
        <taxon>Mytiloidea</taxon>
        <taxon>Mytilidae</taxon>
        <taxon>Mytilinae</taxon>
        <taxon>Mytilus</taxon>
    </lineage>
</organism>
<keyword evidence="2" id="KW-1185">Reference proteome</keyword>
<dbReference type="AlphaFoldDB" id="A0A6J8B1G1"/>
<dbReference type="EMBL" id="CACVKT020002381">
    <property type="protein sequence ID" value="CAC5377642.1"/>
    <property type="molecule type" value="Genomic_DNA"/>
</dbReference>
<sequence>MFESSKFIIDICKHFYGIISQYAAQILPPPTTISKTHNIRKLYHRHLHYGIRTDALSGWLLYASFYYVTGQYNVTLKLTEYVLSRCKHDMVEIGYIYKSYEEEKINSYRKNVHSKITLKDRMKLATVDHVNYIRHSSLIPEELKLEMEDNDINITPFVLSYCLRFLCHHHLGDMTNRQEALHNLFLTVKNYHCLCSNEISKSKTILGVFYEISGDITNAYQCYDEALEYGEYVCLSAEVRKSNLLLGLK</sequence>
<gene>
    <name evidence="1" type="ORF">MCOR_13936</name>
</gene>
<proteinExistence type="predicted"/>
<reference evidence="1 2" key="1">
    <citation type="submission" date="2020-06" db="EMBL/GenBank/DDBJ databases">
        <authorList>
            <person name="Li R."/>
            <person name="Bekaert M."/>
        </authorList>
    </citation>
    <scope>NUCLEOTIDE SEQUENCE [LARGE SCALE GENOMIC DNA]</scope>
    <source>
        <strain evidence="2">wild</strain>
    </source>
</reference>
<dbReference type="Proteomes" id="UP000507470">
    <property type="component" value="Unassembled WGS sequence"/>
</dbReference>
<evidence type="ECO:0000313" key="1">
    <source>
        <dbReference type="EMBL" id="CAC5377642.1"/>
    </source>
</evidence>
<dbReference type="OrthoDB" id="6184886at2759"/>
<name>A0A6J8B1G1_MYTCO</name>